<protein>
    <submittedName>
        <fullName evidence="1">Uncharacterized protein</fullName>
    </submittedName>
</protein>
<proteinExistence type="predicted"/>
<gene>
    <name evidence="1" type="ORF">STYK_01140</name>
</gene>
<dbReference type="Gene3D" id="3.40.570.10">
    <property type="entry name" value="Extracellular Endonuclease, subunit A"/>
    <property type="match status" value="1"/>
</dbReference>
<dbReference type="Proteomes" id="UP001060027">
    <property type="component" value="Chromosome"/>
</dbReference>
<organism evidence="1 2">
    <name type="scientific">Streptococcus toyakuensis</name>
    <dbReference type="NCBI Taxonomy" id="2819619"/>
    <lineage>
        <taxon>Bacteria</taxon>
        <taxon>Bacillati</taxon>
        <taxon>Bacillota</taxon>
        <taxon>Bacilli</taxon>
        <taxon>Lactobacillales</taxon>
        <taxon>Streptococcaceae</taxon>
        <taxon>Streptococcus</taxon>
        <taxon>Streptococcus mitis group</taxon>
    </lineage>
</organism>
<accession>A0ABM7UPH5</accession>
<name>A0ABM7UPH5_9STRE</name>
<dbReference type="EMBL" id="AP024523">
    <property type="protein sequence ID" value="BDB08300.1"/>
    <property type="molecule type" value="Genomic_DNA"/>
</dbReference>
<dbReference type="RefSeq" id="WP_261805055.1">
    <property type="nucleotide sequence ID" value="NZ_AP024523.1"/>
</dbReference>
<dbReference type="InterPro" id="IPR044929">
    <property type="entry name" value="DNA/RNA_non-sp_Endonuclease_sf"/>
</dbReference>
<sequence length="229" mass="27099">MTTNSISSYITLISIAHNQFGDELNIDNWDCEFKNWEMQLISNGKYYTFLKKVEIDCRVTKEPIYRENPIMWKIILRKNPKTNYFVASLSNVNHVKDRSHNPDDPSIPGENTKDRGHFIADSFDKYLLTNDERNANNSQSNQFFAINNKSNISPQDFRANRNSKEYAGQLRFEQKVRNYLEKSTNANEEVYYEIEEIKIEEKVLGRRIFIHWDQSDEADIHVFIPEDRD</sequence>
<reference evidence="1" key="1">
    <citation type="journal article" date="2022" name="J Glob Antimicrob Resist">
        <title>Identification and characterisation of a novel multidrug-resistant streptococcus, Streptococcus toyakuensis sp. nov., from a blood sample.</title>
        <authorList>
            <person name="Wajima T."/>
            <person name="Hagimoto A."/>
            <person name="Tanaka E."/>
            <person name="Kawamura Y."/>
            <person name="Nakaminami H."/>
        </authorList>
    </citation>
    <scope>NUCLEOTIDE SEQUENCE</scope>
    <source>
        <strain evidence="1">TP1632</strain>
    </source>
</reference>
<keyword evidence="2" id="KW-1185">Reference proteome</keyword>
<evidence type="ECO:0000313" key="2">
    <source>
        <dbReference type="Proteomes" id="UP001060027"/>
    </source>
</evidence>
<evidence type="ECO:0000313" key="1">
    <source>
        <dbReference type="EMBL" id="BDB08300.1"/>
    </source>
</evidence>